<dbReference type="KEGG" id="upi:EJG51_009090"/>
<feature type="compositionally biased region" description="Basic and acidic residues" evidence="1">
    <location>
        <begin position="8"/>
        <end position="17"/>
    </location>
</feature>
<proteinExistence type="predicted"/>
<gene>
    <name evidence="2" type="ORF">EJG51_009090</name>
</gene>
<dbReference type="Proteomes" id="UP000274350">
    <property type="component" value="Chromosome"/>
</dbReference>
<evidence type="ECO:0000256" key="1">
    <source>
        <dbReference type="SAM" id="MobiDB-lite"/>
    </source>
</evidence>
<accession>A0A6M4A5J5</accession>
<protein>
    <submittedName>
        <fullName evidence="2">Uncharacterized protein</fullName>
    </submittedName>
</protein>
<name>A0A6M4A5J5_9BURK</name>
<dbReference type="AlphaFoldDB" id="A0A6M4A5J5"/>
<evidence type="ECO:0000313" key="2">
    <source>
        <dbReference type="EMBL" id="QJQ05980.1"/>
    </source>
</evidence>
<keyword evidence="3" id="KW-1185">Reference proteome</keyword>
<reference evidence="2 3" key="1">
    <citation type="journal article" date="2019" name="Int. J. Syst. Evol. Microbiol.">
        <title>Undibacterium piscinae sp. nov., isolated from Korean shiner intestine.</title>
        <authorList>
            <person name="Lee S.Y."/>
            <person name="Kang W."/>
            <person name="Kim P.S."/>
            <person name="Kim H.S."/>
            <person name="Sung H."/>
            <person name="Shin N.R."/>
            <person name="Whon T.W."/>
            <person name="Yun J.H."/>
            <person name="Lee J.Y."/>
            <person name="Lee J.Y."/>
            <person name="Jung M.J."/>
            <person name="Jeong Y.S."/>
            <person name="Tak E.J."/>
            <person name="Han J.E."/>
            <person name="Hyun D.W."/>
            <person name="Kang M.S."/>
            <person name="Lee K.E."/>
            <person name="Lee B.H."/>
            <person name="Bae J.W."/>
        </authorList>
    </citation>
    <scope>NUCLEOTIDE SEQUENCE [LARGE SCALE GENOMIC DNA]</scope>
    <source>
        <strain evidence="2 3">S11R28</strain>
    </source>
</reference>
<dbReference type="EMBL" id="CP051152">
    <property type="protein sequence ID" value="QJQ05980.1"/>
    <property type="molecule type" value="Genomic_DNA"/>
</dbReference>
<feature type="region of interest" description="Disordered" evidence="1">
    <location>
        <begin position="1"/>
        <end position="51"/>
    </location>
</feature>
<evidence type="ECO:0000313" key="3">
    <source>
        <dbReference type="Proteomes" id="UP000274350"/>
    </source>
</evidence>
<organism evidence="2 3">
    <name type="scientific">Undibacterium piscinae</name>
    <dbReference type="NCBI Taxonomy" id="2495591"/>
    <lineage>
        <taxon>Bacteria</taxon>
        <taxon>Pseudomonadati</taxon>
        <taxon>Pseudomonadota</taxon>
        <taxon>Betaproteobacteria</taxon>
        <taxon>Burkholderiales</taxon>
        <taxon>Oxalobacteraceae</taxon>
        <taxon>Undibacterium</taxon>
    </lineage>
</organism>
<sequence length="51" mass="5478">MTQIKPTTEAETHEQHNEACCGGAPAKPVPIADSGNPAGEEKKNTWIRYVA</sequence>